<comment type="caution">
    <text evidence="2">The sequence shown here is derived from an EMBL/GenBank/DDBJ whole genome shotgun (WGS) entry which is preliminary data.</text>
</comment>
<dbReference type="PROSITE" id="PS50883">
    <property type="entry name" value="EAL"/>
    <property type="match status" value="1"/>
</dbReference>
<organism evidence="2 3">
    <name type="scientific">Amorphus orientalis</name>
    <dbReference type="NCBI Taxonomy" id="649198"/>
    <lineage>
        <taxon>Bacteria</taxon>
        <taxon>Pseudomonadati</taxon>
        <taxon>Pseudomonadota</taxon>
        <taxon>Alphaproteobacteria</taxon>
        <taxon>Hyphomicrobiales</taxon>
        <taxon>Amorphaceae</taxon>
        <taxon>Amorphus</taxon>
    </lineage>
</organism>
<feature type="domain" description="EAL" evidence="1">
    <location>
        <begin position="1"/>
        <end position="244"/>
    </location>
</feature>
<protein>
    <submittedName>
        <fullName evidence="2">EAL domain-containing protein (Putative c-di-GMP-specific phosphodiesterase class I)</fullName>
    </submittedName>
</protein>
<sequence length="251" mass="27720">MREAVRQHQVVPYYQPVVSLNTETAVGVEALARWTLPTSRIIGPDHFIPAAESGGFIGDLFFQILRQMCADVVKWDPSIRVAVNVSPNQFRDPFLANKILSVLDGTGLSAERLEIEVTEGNPLADWTRTARTINSLKAEGVRFALDDFGTGYANLGQLNGLPFDNVKIDRSFVTTLMERRESRTIVKSIISLCRDLEKTSIAEGVETGAQAEWLHDNGCDLAQGHHFSYPLPADAVDELFRVGDESVYGLA</sequence>
<evidence type="ECO:0000259" key="1">
    <source>
        <dbReference type="PROSITE" id="PS50883"/>
    </source>
</evidence>
<evidence type="ECO:0000313" key="3">
    <source>
        <dbReference type="Proteomes" id="UP001229244"/>
    </source>
</evidence>
<dbReference type="SUPFAM" id="SSF141868">
    <property type="entry name" value="EAL domain-like"/>
    <property type="match status" value="1"/>
</dbReference>
<dbReference type="GO" id="GO:0071111">
    <property type="term" value="F:cyclic-guanylate-specific phosphodiesterase activity"/>
    <property type="evidence" value="ECO:0007669"/>
    <property type="project" value="InterPro"/>
</dbReference>
<dbReference type="InterPro" id="IPR035919">
    <property type="entry name" value="EAL_sf"/>
</dbReference>
<name>A0AAE3VQ82_9HYPH</name>
<dbReference type="AlphaFoldDB" id="A0AAE3VQ82"/>
<proteinExistence type="predicted"/>
<reference evidence="2" key="1">
    <citation type="submission" date="2023-07" db="EMBL/GenBank/DDBJ databases">
        <title>Genomic Encyclopedia of Type Strains, Phase IV (KMG-IV): sequencing the most valuable type-strain genomes for metagenomic binning, comparative biology and taxonomic classification.</title>
        <authorList>
            <person name="Goeker M."/>
        </authorList>
    </citation>
    <scope>NUCLEOTIDE SEQUENCE</scope>
    <source>
        <strain evidence="2">DSM 21202</strain>
    </source>
</reference>
<dbReference type="CDD" id="cd01948">
    <property type="entry name" value="EAL"/>
    <property type="match status" value="1"/>
</dbReference>
<gene>
    <name evidence="2" type="ORF">J2S73_002277</name>
</gene>
<dbReference type="InterPro" id="IPR050706">
    <property type="entry name" value="Cyclic-di-GMP_PDE-like"/>
</dbReference>
<dbReference type="SMART" id="SM00052">
    <property type="entry name" value="EAL"/>
    <property type="match status" value="1"/>
</dbReference>
<dbReference type="Proteomes" id="UP001229244">
    <property type="component" value="Unassembled WGS sequence"/>
</dbReference>
<keyword evidence="3" id="KW-1185">Reference proteome</keyword>
<evidence type="ECO:0000313" key="2">
    <source>
        <dbReference type="EMBL" id="MDQ0315820.1"/>
    </source>
</evidence>
<dbReference type="Pfam" id="PF00563">
    <property type="entry name" value="EAL"/>
    <property type="match status" value="1"/>
</dbReference>
<dbReference type="PANTHER" id="PTHR33121:SF70">
    <property type="entry name" value="SIGNALING PROTEIN YKOW"/>
    <property type="match status" value="1"/>
</dbReference>
<dbReference type="Gene3D" id="3.20.20.450">
    <property type="entry name" value="EAL domain"/>
    <property type="match status" value="1"/>
</dbReference>
<dbReference type="EMBL" id="JAUSUL010000002">
    <property type="protein sequence ID" value="MDQ0315820.1"/>
    <property type="molecule type" value="Genomic_DNA"/>
</dbReference>
<dbReference type="InterPro" id="IPR001633">
    <property type="entry name" value="EAL_dom"/>
</dbReference>
<dbReference type="RefSeq" id="WP_306885650.1">
    <property type="nucleotide sequence ID" value="NZ_JAUSUL010000002.1"/>
</dbReference>
<dbReference type="PANTHER" id="PTHR33121">
    <property type="entry name" value="CYCLIC DI-GMP PHOSPHODIESTERASE PDEF"/>
    <property type="match status" value="1"/>
</dbReference>
<accession>A0AAE3VQ82</accession>